<dbReference type="EnsemblPlants" id="AVESA.00010b.r2.4AG0650300.1">
    <property type="protein sequence ID" value="AVESA.00010b.r2.4AG0650300.1.CDS.1"/>
    <property type="gene ID" value="AVESA.00010b.r2.4AG0650300"/>
</dbReference>
<accession>A0ACD5WPS7</accession>
<proteinExistence type="predicted"/>
<reference evidence="1" key="1">
    <citation type="submission" date="2021-05" db="EMBL/GenBank/DDBJ databases">
        <authorList>
            <person name="Scholz U."/>
            <person name="Mascher M."/>
            <person name="Fiebig A."/>
        </authorList>
    </citation>
    <scope>NUCLEOTIDE SEQUENCE [LARGE SCALE GENOMIC DNA]</scope>
</reference>
<dbReference type="Proteomes" id="UP001732700">
    <property type="component" value="Chromosome 4A"/>
</dbReference>
<name>A0ACD5WPS7_AVESA</name>
<sequence length="494" mass="52982">MALPHAFSHQLTTALPSNRKLKITMERATATIVGLLAFCCFLFSGGVHAQPFDYPTASAPASWANTDASLPHHVVYADGSVARAALLRLNPARFGPSFAFGFFCTNHPRTATTPCSDFLLGIAVVYCNSGALMTSVTSGIPQVVWSANRGSPVGADAVSELTADGDLVLRSAPGGKVVWSSGTKGRSVAGARIGSDGNLVLFDGTNKTVWQSFDHPTDTLLIGQSLRHGARLTANTSTSDWRDGRIYLAVEDNALSAYVDATPPQRYYHLGFGSNSPGAYATYTNGSLAVFAQPGDATPLTNIQLPTVGTSTVQYMRLEHDGHLRLYEWLSNAAGWAPVFDVLHFFPDGPCAYPTVCGAYGVCTDDTQCSCPDAANFRPVDFRRPNRGCVPTKTPATSCASSRRQGVQHRLVSLPGTTYFNDHATSMRAVERVSEEACKKACLDDCACAAAQFYYGPDAGDGYCYLQSEVLSMQTLQPELVHYNSTMHIKVQAK</sequence>
<evidence type="ECO:0000313" key="1">
    <source>
        <dbReference type="EnsemblPlants" id="AVESA.00010b.r2.4AG0650300.1.CDS.1"/>
    </source>
</evidence>
<reference evidence="1" key="2">
    <citation type="submission" date="2025-09" db="UniProtKB">
        <authorList>
            <consortium name="EnsemblPlants"/>
        </authorList>
    </citation>
    <scope>IDENTIFICATION</scope>
</reference>
<protein>
    <submittedName>
        <fullName evidence="1">Uncharacterized protein</fullName>
    </submittedName>
</protein>
<organism evidence="1 2">
    <name type="scientific">Avena sativa</name>
    <name type="common">Oat</name>
    <dbReference type="NCBI Taxonomy" id="4498"/>
    <lineage>
        <taxon>Eukaryota</taxon>
        <taxon>Viridiplantae</taxon>
        <taxon>Streptophyta</taxon>
        <taxon>Embryophyta</taxon>
        <taxon>Tracheophyta</taxon>
        <taxon>Spermatophyta</taxon>
        <taxon>Magnoliopsida</taxon>
        <taxon>Liliopsida</taxon>
        <taxon>Poales</taxon>
        <taxon>Poaceae</taxon>
        <taxon>BOP clade</taxon>
        <taxon>Pooideae</taxon>
        <taxon>Poodae</taxon>
        <taxon>Poeae</taxon>
        <taxon>Poeae Chloroplast Group 1 (Aveneae type)</taxon>
        <taxon>Aveninae</taxon>
        <taxon>Avena</taxon>
    </lineage>
</organism>
<keyword evidence="2" id="KW-1185">Reference proteome</keyword>
<evidence type="ECO:0000313" key="2">
    <source>
        <dbReference type="Proteomes" id="UP001732700"/>
    </source>
</evidence>